<dbReference type="EMBL" id="FOVR01000011">
    <property type="protein sequence ID" value="SFO70151.1"/>
    <property type="molecule type" value="Genomic_DNA"/>
</dbReference>
<dbReference type="Pfam" id="PF00248">
    <property type="entry name" value="Aldo_ket_red"/>
    <property type="match status" value="1"/>
</dbReference>
<evidence type="ECO:0000313" key="3">
    <source>
        <dbReference type="EMBL" id="SFO70151.1"/>
    </source>
</evidence>
<dbReference type="CDD" id="cd19094">
    <property type="entry name" value="AKR_Tas-like"/>
    <property type="match status" value="1"/>
</dbReference>
<dbReference type="InterPro" id="IPR023210">
    <property type="entry name" value="NADP_OxRdtase_dom"/>
</dbReference>
<sequence>MEMRKLGRTDLEVSSLCLGTMTWGEQNTKADGYEQMDYAIDQGINFFDVAELYPVPSRAATQGRTEEIIGDWMQDRGNRSDIILATKVVGRSMSTWFRDGEIEPRLTRAQIFEAVDKSLKRLKTDYIDLYQIHWPDRKVSQFGANPVIYSHPEPAEDETPIAETLAAMDELVKAGKVRHVGLSNETGWGTMNYLNEAEKGTGPRVVSIQNAYSLLNRTFEVNLAEVAMREQVGLLAYSSLGQGTLTGKYLDGKHPEGARMTLFKNFGGRYQTPGAEPAIRGYLKVAEEFGVDVAQMALAFVHTRSFTTSVILGASKLEQLKTDIACHDFKLTDEMEEAINKVHLLHSNPCP</sequence>
<dbReference type="STRING" id="655353.SAMN04488056_11166"/>
<gene>
    <name evidence="3" type="ORF">SAMN04488056_11166</name>
</gene>
<protein>
    <submittedName>
        <fullName evidence="3">Predicted oxidoreductase</fullName>
    </submittedName>
</protein>
<evidence type="ECO:0000256" key="1">
    <source>
        <dbReference type="ARBA" id="ARBA00023002"/>
    </source>
</evidence>
<dbReference type="OrthoDB" id="9803483at2"/>
<keyword evidence="4" id="KW-1185">Reference proteome</keyword>
<name>A0A1I5JCR6_9HYPH</name>
<organism evidence="3 4">
    <name type="scientific">Cohaesibacter marisflavi</name>
    <dbReference type="NCBI Taxonomy" id="655353"/>
    <lineage>
        <taxon>Bacteria</taxon>
        <taxon>Pseudomonadati</taxon>
        <taxon>Pseudomonadota</taxon>
        <taxon>Alphaproteobacteria</taxon>
        <taxon>Hyphomicrobiales</taxon>
        <taxon>Cohaesibacteraceae</taxon>
    </lineage>
</organism>
<dbReference type="GO" id="GO:0016491">
    <property type="term" value="F:oxidoreductase activity"/>
    <property type="evidence" value="ECO:0007669"/>
    <property type="project" value="UniProtKB-KW"/>
</dbReference>
<reference evidence="3 4" key="1">
    <citation type="submission" date="2016-10" db="EMBL/GenBank/DDBJ databases">
        <authorList>
            <person name="de Groot N.N."/>
        </authorList>
    </citation>
    <scope>NUCLEOTIDE SEQUENCE [LARGE SCALE GENOMIC DNA]</scope>
    <source>
        <strain evidence="3 4">CGMCC 1.9157</strain>
    </source>
</reference>
<feature type="domain" description="NADP-dependent oxidoreductase" evidence="2">
    <location>
        <begin position="16"/>
        <end position="342"/>
    </location>
</feature>
<dbReference type="PANTHER" id="PTHR43364:SF4">
    <property type="entry name" value="NAD(P)-LINKED OXIDOREDUCTASE SUPERFAMILY PROTEIN"/>
    <property type="match status" value="1"/>
</dbReference>
<accession>A0A1I5JCR6</accession>
<dbReference type="SUPFAM" id="SSF51430">
    <property type="entry name" value="NAD(P)-linked oxidoreductase"/>
    <property type="match status" value="1"/>
</dbReference>
<dbReference type="InterPro" id="IPR036812">
    <property type="entry name" value="NAD(P)_OxRdtase_dom_sf"/>
</dbReference>
<dbReference type="InterPro" id="IPR050523">
    <property type="entry name" value="AKR_Detox_Biosynth"/>
</dbReference>
<dbReference type="PANTHER" id="PTHR43364">
    <property type="entry name" value="NADH-SPECIFIC METHYLGLYOXAL REDUCTASE-RELATED"/>
    <property type="match status" value="1"/>
</dbReference>
<dbReference type="RefSeq" id="WP_090074553.1">
    <property type="nucleotide sequence ID" value="NZ_FOVR01000011.1"/>
</dbReference>
<dbReference type="AlphaFoldDB" id="A0A1I5JCR6"/>
<dbReference type="Gene3D" id="3.20.20.100">
    <property type="entry name" value="NADP-dependent oxidoreductase domain"/>
    <property type="match status" value="1"/>
</dbReference>
<evidence type="ECO:0000313" key="4">
    <source>
        <dbReference type="Proteomes" id="UP000199236"/>
    </source>
</evidence>
<dbReference type="Proteomes" id="UP000199236">
    <property type="component" value="Unassembled WGS sequence"/>
</dbReference>
<keyword evidence="1" id="KW-0560">Oxidoreductase</keyword>
<proteinExistence type="predicted"/>
<evidence type="ECO:0000259" key="2">
    <source>
        <dbReference type="Pfam" id="PF00248"/>
    </source>
</evidence>